<evidence type="ECO:0000256" key="2">
    <source>
        <dbReference type="ARBA" id="ARBA00023015"/>
    </source>
</evidence>
<dbReference type="InterPro" id="IPR000847">
    <property type="entry name" value="LysR_HTH_N"/>
</dbReference>
<evidence type="ECO:0000256" key="4">
    <source>
        <dbReference type="ARBA" id="ARBA00023163"/>
    </source>
</evidence>
<dbReference type="GO" id="GO:0006351">
    <property type="term" value="P:DNA-templated transcription"/>
    <property type="evidence" value="ECO:0007669"/>
    <property type="project" value="TreeGrafter"/>
</dbReference>
<reference evidence="6 7" key="1">
    <citation type="submission" date="2016-08" db="EMBL/GenBank/DDBJ databases">
        <authorList>
            <person name="Seilhamer J.J."/>
        </authorList>
    </citation>
    <scope>NUCLEOTIDE SEQUENCE [LARGE SCALE GENOMIC DNA]</scope>
    <source>
        <strain evidence="6 7">KH-21-114</strain>
    </source>
</reference>
<dbReference type="EMBL" id="MINH01000019">
    <property type="protein sequence ID" value="POG10219.1"/>
    <property type="molecule type" value="Genomic_DNA"/>
</dbReference>
<dbReference type="RefSeq" id="WP_103447000.1">
    <property type="nucleotide sequence ID" value="NZ_MINH01000019.1"/>
</dbReference>
<evidence type="ECO:0000256" key="1">
    <source>
        <dbReference type="ARBA" id="ARBA00009437"/>
    </source>
</evidence>
<dbReference type="GO" id="GO:0043565">
    <property type="term" value="F:sequence-specific DNA binding"/>
    <property type="evidence" value="ECO:0007669"/>
    <property type="project" value="TreeGrafter"/>
</dbReference>
<dbReference type="InterPro" id="IPR036388">
    <property type="entry name" value="WH-like_DNA-bd_sf"/>
</dbReference>
<evidence type="ECO:0000256" key="3">
    <source>
        <dbReference type="ARBA" id="ARBA00023125"/>
    </source>
</evidence>
<dbReference type="AlphaFoldDB" id="A0A2S3X464"/>
<keyword evidence="4" id="KW-0804">Transcription</keyword>
<evidence type="ECO:0000313" key="7">
    <source>
        <dbReference type="Proteomes" id="UP000237230"/>
    </source>
</evidence>
<dbReference type="InterPro" id="IPR058163">
    <property type="entry name" value="LysR-type_TF_proteobact-type"/>
</dbReference>
<gene>
    <name evidence="6" type="ORF">BGP84_10955</name>
</gene>
<protein>
    <submittedName>
        <fullName evidence="6">LysR family transcriptional regulator</fullName>
    </submittedName>
</protein>
<keyword evidence="2" id="KW-0805">Transcription regulation</keyword>
<dbReference type="OrthoDB" id="9786526at2"/>
<dbReference type="Gene3D" id="3.40.190.290">
    <property type="match status" value="1"/>
</dbReference>
<comment type="caution">
    <text evidence="6">The sequence shown here is derived from an EMBL/GenBank/DDBJ whole genome shotgun (WGS) entry which is preliminary data.</text>
</comment>
<dbReference type="SUPFAM" id="SSF46785">
    <property type="entry name" value="Winged helix' DNA-binding domain"/>
    <property type="match status" value="1"/>
</dbReference>
<dbReference type="GO" id="GO:0003700">
    <property type="term" value="F:DNA-binding transcription factor activity"/>
    <property type="evidence" value="ECO:0007669"/>
    <property type="project" value="InterPro"/>
</dbReference>
<reference evidence="6 7" key="2">
    <citation type="submission" date="2018-03" db="EMBL/GenBank/DDBJ databases">
        <title>Draft genome of Pseudomonas putida strain KH-21-114.</title>
        <authorList>
            <person name="Yoshizawa S."/>
            <person name="Khan N.H."/>
            <person name="Nishimura M."/>
            <person name="Chiura H.X."/>
            <person name="Ogura Y."/>
            <person name="Hayashi T."/>
            <person name="Kogure K."/>
        </authorList>
    </citation>
    <scope>NUCLEOTIDE SEQUENCE [LARGE SCALE GENOMIC DNA]</scope>
    <source>
        <strain evidence="6 7">KH-21-114</strain>
    </source>
</reference>
<dbReference type="InterPro" id="IPR005119">
    <property type="entry name" value="LysR_subst-bd"/>
</dbReference>
<feature type="domain" description="HTH lysR-type" evidence="5">
    <location>
        <begin position="1"/>
        <end position="59"/>
    </location>
</feature>
<keyword evidence="3" id="KW-0238">DNA-binding</keyword>
<dbReference type="Pfam" id="PF00126">
    <property type="entry name" value="HTH_1"/>
    <property type="match status" value="1"/>
</dbReference>
<comment type="similarity">
    <text evidence="1">Belongs to the LysR transcriptional regulatory family.</text>
</comment>
<dbReference type="Proteomes" id="UP000237230">
    <property type="component" value="Unassembled WGS sequence"/>
</dbReference>
<dbReference type="Gene3D" id="1.10.10.10">
    <property type="entry name" value="Winged helix-like DNA-binding domain superfamily/Winged helix DNA-binding domain"/>
    <property type="match status" value="1"/>
</dbReference>
<dbReference type="PROSITE" id="PS50931">
    <property type="entry name" value="HTH_LYSR"/>
    <property type="match status" value="1"/>
</dbReference>
<dbReference type="PANTHER" id="PTHR30537">
    <property type="entry name" value="HTH-TYPE TRANSCRIPTIONAL REGULATOR"/>
    <property type="match status" value="1"/>
</dbReference>
<dbReference type="SUPFAM" id="SSF53850">
    <property type="entry name" value="Periplasmic binding protein-like II"/>
    <property type="match status" value="1"/>
</dbReference>
<accession>A0A2S3X464</accession>
<dbReference type="PANTHER" id="PTHR30537:SF5">
    <property type="entry name" value="HTH-TYPE TRANSCRIPTIONAL ACTIVATOR TTDR-RELATED"/>
    <property type="match status" value="1"/>
</dbReference>
<evidence type="ECO:0000313" key="6">
    <source>
        <dbReference type="EMBL" id="POG10219.1"/>
    </source>
</evidence>
<dbReference type="CDD" id="cd08422">
    <property type="entry name" value="PBP2_CrgA_like"/>
    <property type="match status" value="1"/>
</dbReference>
<sequence>MDTLGAISMFVATAEHGSFSRAAEALGKTPSALTKAVTHLERELSSQLFERSTRRIVLTEAGRLYLETARQVLKSLHEAGQEISQLQGVSGTLRLTAPLAFGRAFLADACAGFMRDYPQIQLRVELSDTFVDLIEAGYDLALREGHSDLPGLIARIIGKNRIFLCASPEYLERNPLPVTAHSIGQHQWLKYIHPALDAKFWWMHCEGVRMRLPYPQRVRLESDNYDLLLRNALAGHGILHTPEWSVRRYLQEGRLVRVMEHCVIEPDAFGEDILAVYPSHRRASGKVLAFIDYLQGYLQRL</sequence>
<dbReference type="FunFam" id="1.10.10.10:FF:000001">
    <property type="entry name" value="LysR family transcriptional regulator"/>
    <property type="match status" value="1"/>
</dbReference>
<evidence type="ECO:0000259" key="5">
    <source>
        <dbReference type="PROSITE" id="PS50931"/>
    </source>
</evidence>
<name>A0A2S3X464_PSEPU</name>
<organism evidence="6 7">
    <name type="scientific">Pseudomonas putida</name>
    <name type="common">Arthrobacter siderocapsulatus</name>
    <dbReference type="NCBI Taxonomy" id="303"/>
    <lineage>
        <taxon>Bacteria</taxon>
        <taxon>Pseudomonadati</taxon>
        <taxon>Pseudomonadota</taxon>
        <taxon>Gammaproteobacteria</taxon>
        <taxon>Pseudomonadales</taxon>
        <taxon>Pseudomonadaceae</taxon>
        <taxon>Pseudomonas</taxon>
    </lineage>
</organism>
<proteinExistence type="inferred from homology"/>
<dbReference type="InterPro" id="IPR036390">
    <property type="entry name" value="WH_DNA-bd_sf"/>
</dbReference>
<dbReference type="Pfam" id="PF03466">
    <property type="entry name" value="LysR_substrate"/>
    <property type="match status" value="1"/>
</dbReference>